<gene>
    <name evidence="3" type="ORF">GBAR_LOCUS29466</name>
</gene>
<comment type="similarity">
    <text evidence="1">Belongs to the CoA-transferase III family.</text>
</comment>
<evidence type="ECO:0000256" key="1">
    <source>
        <dbReference type="ARBA" id="ARBA00008383"/>
    </source>
</evidence>
<reference evidence="3" key="1">
    <citation type="submission" date="2023-03" db="EMBL/GenBank/DDBJ databases">
        <authorList>
            <person name="Steffen K."/>
            <person name="Cardenas P."/>
        </authorList>
    </citation>
    <scope>NUCLEOTIDE SEQUENCE</scope>
</reference>
<comment type="caution">
    <text evidence="3">The sequence shown here is derived from an EMBL/GenBank/DDBJ whole genome shotgun (WGS) entry which is preliminary data.</text>
</comment>
<dbReference type="AlphaFoldDB" id="A0AA35TT03"/>
<organism evidence="3 4">
    <name type="scientific">Geodia barretti</name>
    <name type="common">Barrett's horny sponge</name>
    <dbReference type="NCBI Taxonomy" id="519541"/>
    <lineage>
        <taxon>Eukaryota</taxon>
        <taxon>Metazoa</taxon>
        <taxon>Porifera</taxon>
        <taxon>Demospongiae</taxon>
        <taxon>Heteroscleromorpha</taxon>
        <taxon>Tetractinellida</taxon>
        <taxon>Astrophorina</taxon>
        <taxon>Geodiidae</taxon>
        <taxon>Geodia</taxon>
    </lineage>
</organism>
<proteinExistence type="inferred from homology"/>
<keyword evidence="2" id="KW-0808">Transferase</keyword>
<evidence type="ECO:0000313" key="4">
    <source>
        <dbReference type="Proteomes" id="UP001174909"/>
    </source>
</evidence>
<dbReference type="SUPFAM" id="SSF89796">
    <property type="entry name" value="CoA-transferase family III (CaiB/BaiF)"/>
    <property type="match status" value="1"/>
</dbReference>
<evidence type="ECO:0000256" key="2">
    <source>
        <dbReference type="ARBA" id="ARBA00022679"/>
    </source>
</evidence>
<dbReference type="Proteomes" id="UP001174909">
    <property type="component" value="Unassembled WGS sequence"/>
</dbReference>
<dbReference type="InterPro" id="IPR044855">
    <property type="entry name" value="CoA-Trfase_III_dom3_sf"/>
</dbReference>
<dbReference type="GO" id="GO:0008410">
    <property type="term" value="F:CoA-transferase activity"/>
    <property type="evidence" value="ECO:0007669"/>
    <property type="project" value="TreeGrafter"/>
</dbReference>
<dbReference type="InterPro" id="IPR050483">
    <property type="entry name" value="CoA-transferase_III_domain"/>
</dbReference>
<dbReference type="EMBL" id="CASHTH010004130">
    <property type="protein sequence ID" value="CAI8053915.1"/>
    <property type="molecule type" value="Genomic_DNA"/>
</dbReference>
<dbReference type="Gene3D" id="3.40.50.10540">
    <property type="entry name" value="Crotonobetainyl-coa:carnitine coa-transferase, domain 1"/>
    <property type="match status" value="1"/>
</dbReference>
<accession>A0AA35TT03</accession>
<keyword evidence="4" id="KW-1185">Reference proteome</keyword>
<dbReference type="InterPro" id="IPR003673">
    <property type="entry name" value="CoA-Trfase_fam_III"/>
</dbReference>
<dbReference type="InterPro" id="IPR023606">
    <property type="entry name" value="CoA-Trfase_III_dom_1_sf"/>
</dbReference>
<evidence type="ECO:0000313" key="3">
    <source>
        <dbReference type="EMBL" id="CAI8053915.1"/>
    </source>
</evidence>
<dbReference type="PANTHER" id="PTHR48207:SF3">
    <property type="entry name" value="SUCCINATE--HYDROXYMETHYLGLUTARATE COA-TRANSFERASE"/>
    <property type="match status" value="1"/>
</dbReference>
<dbReference type="Gene3D" id="3.30.1540.10">
    <property type="entry name" value="formyl-coa transferase, domain 3"/>
    <property type="match status" value="1"/>
</dbReference>
<name>A0AA35TT03_GEOBA</name>
<dbReference type="PANTHER" id="PTHR48207">
    <property type="entry name" value="SUCCINATE--HYDROXYMETHYLGLUTARATE COA-TRANSFERASE"/>
    <property type="match status" value="1"/>
</dbReference>
<protein>
    <submittedName>
        <fullName evidence="3">Acetyl-CoA:oxalate CoA-transferase</fullName>
    </submittedName>
</protein>
<dbReference type="Pfam" id="PF02515">
    <property type="entry name" value="CoA_transf_3"/>
    <property type="match status" value="1"/>
</dbReference>
<sequence>MSFGDCDMATNGNQGALAPIRICDFSGQLAGAGATRFFAAFGAQVIRIEDRLSQGGWDIFRGNGPYIDERRGTNLGGMFNNHNVEKLGITLNAKSERGKEIMREIISISDVVTENFSAGVMGRWGFPYEEMRRIKPDIIYVSNCGFGHRGPYTHFKTWGPVVQAVSGLTFQSALPDMPPAGWGFSHMDHTGGYFMAIAILMALYHRNKTGEGQYVDLSCTDAALTLNGPALLDYTVNGRPMRRPGSPHSNRNKYPPMAPHGIYRSKGDDRWVAISARNDDDWQAICEVIGRPELASDSRFATLERRMLGENQDALDAILEAWTAERSPFEAMDALQAKGVAAAAVQHPEDRMDKDANSLDWPTFPEVKHKEMGRVRVEGMPMKLSKTPAKIKKGAPVLGEDKRLLL</sequence>